<gene>
    <name evidence="4" type="ORF">J0M35_04570</name>
</gene>
<comment type="caution">
    <text evidence="4">The sequence shown here is derived from an EMBL/GenBank/DDBJ whole genome shotgun (WGS) entry which is preliminary data.</text>
</comment>
<protein>
    <submittedName>
        <fullName evidence="4">DUF4384 domain-containing protein</fullName>
    </submittedName>
</protein>
<sequence length="317" mass="34408">MTNTNHTVKFLLSAGFSFLASSILISGALAEGTVQEPSQADLQNSKERGLFIEQPTIKHPPVKAVTPEAKPKAKEVKTTPKSAPTLSSTSSSNSSSTGKAQKVATVKTKVKKPVENHKPTSIQVVKKSSPTDQSIKTVAYDGEGIISAWLNKPGQQPAYKDGETMEVNVKANRDCNITIYNFDGKGKLTQIFPNSFQSSAQVKAGETVSIGGRESDFEFKVGLQPGAKKTQEQIFVFAYPVNEAPLSIAMNAVPESPFRAADMTPEEYRKMVNQSKVFFSREIKVVSKKKESGSVRPASHETVTTPNKIELTLTIEE</sequence>
<feature type="signal peptide" evidence="2">
    <location>
        <begin position="1"/>
        <end position="30"/>
    </location>
</feature>
<evidence type="ECO:0000256" key="1">
    <source>
        <dbReference type="SAM" id="MobiDB-lite"/>
    </source>
</evidence>
<reference evidence="4" key="1">
    <citation type="submission" date="2021-02" db="EMBL/GenBank/DDBJ databases">
        <title>Genome-Resolved Metagenomics of a Microbial Community Performing Photosynthetic Biological Nutrient Removal.</title>
        <authorList>
            <person name="Mcdaniel E.A."/>
        </authorList>
    </citation>
    <scope>NUCLEOTIDE SEQUENCE</scope>
    <source>
        <strain evidence="4">UWPOB_OBS1</strain>
    </source>
</reference>
<feature type="domain" description="DUF4384" evidence="3">
    <location>
        <begin position="159"/>
        <end position="229"/>
    </location>
</feature>
<dbReference type="InterPro" id="IPR025493">
    <property type="entry name" value="DUF4384"/>
</dbReference>
<evidence type="ECO:0000313" key="4">
    <source>
        <dbReference type="EMBL" id="MBN8659612.1"/>
    </source>
</evidence>
<name>A0A8J7PKP3_9BACT</name>
<feature type="compositionally biased region" description="Basic and acidic residues" evidence="1">
    <location>
        <begin position="69"/>
        <end position="78"/>
    </location>
</feature>
<dbReference type="Proteomes" id="UP000664277">
    <property type="component" value="Unassembled WGS sequence"/>
</dbReference>
<dbReference type="PANTHER" id="PTHR36194:SF1">
    <property type="entry name" value="S-LAYER-LIKE PROTEIN"/>
    <property type="match status" value="1"/>
</dbReference>
<keyword evidence="2" id="KW-0732">Signal</keyword>
<accession>A0A8J7PKP3</accession>
<feature type="region of interest" description="Disordered" evidence="1">
    <location>
        <begin position="53"/>
        <end position="106"/>
    </location>
</feature>
<dbReference type="AlphaFoldDB" id="A0A8J7PKP3"/>
<evidence type="ECO:0000256" key="2">
    <source>
        <dbReference type="SAM" id="SignalP"/>
    </source>
</evidence>
<organism evidence="4 5">
    <name type="scientific">Candidatus Obscuribacter phosphatis</name>
    <dbReference type="NCBI Taxonomy" id="1906157"/>
    <lineage>
        <taxon>Bacteria</taxon>
        <taxon>Bacillati</taxon>
        <taxon>Candidatus Melainabacteria</taxon>
        <taxon>Candidatus Obscuribacterales</taxon>
        <taxon>Candidatus Obscuribacteraceae</taxon>
        <taxon>Candidatus Obscuribacter</taxon>
    </lineage>
</organism>
<feature type="compositionally biased region" description="Low complexity" evidence="1">
    <location>
        <begin position="79"/>
        <end position="106"/>
    </location>
</feature>
<proteinExistence type="predicted"/>
<evidence type="ECO:0000259" key="3">
    <source>
        <dbReference type="Pfam" id="PF14326"/>
    </source>
</evidence>
<evidence type="ECO:0000313" key="5">
    <source>
        <dbReference type="Proteomes" id="UP000664277"/>
    </source>
</evidence>
<dbReference type="EMBL" id="JAFLCK010000004">
    <property type="protein sequence ID" value="MBN8659612.1"/>
    <property type="molecule type" value="Genomic_DNA"/>
</dbReference>
<feature type="chain" id="PRO_5035319930" evidence="2">
    <location>
        <begin position="31"/>
        <end position="317"/>
    </location>
</feature>
<dbReference type="PANTHER" id="PTHR36194">
    <property type="entry name" value="S-LAYER-LIKE PROTEIN"/>
    <property type="match status" value="1"/>
</dbReference>
<dbReference type="Pfam" id="PF14326">
    <property type="entry name" value="DUF4384"/>
    <property type="match status" value="1"/>
</dbReference>